<feature type="domain" description="KIB1-4 beta-propeller" evidence="2">
    <location>
        <begin position="132"/>
        <end position="327"/>
    </location>
</feature>
<gene>
    <name evidence="3" type="ORF">V6N11_027848</name>
</gene>
<dbReference type="InterPro" id="IPR005174">
    <property type="entry name" value="KIB1-4_b-propeller"/>
</dbReference>
<dbReference type="Pfam" id="PF03478">
    <property type="entry name" value="Beta-prop_KIB1-4"/>
    <property type="match status" value="1"/>
</dbReference>
<protein>
    <recommendedName>
        <fullName evidence="5">F-box domain-containing protein</fullName>
    </recommendedName>
</protein>
<evidence type="ECO:0008006" key="5">
    <source>
        <dbReference type="Google" id="ProtNLM"/>
    </source>
</evidence>
<name>A0ABR2NZ76_9ROSI</name>
<dbReference type="SUPFAM" id="SSF81383">
    <property type="entry name" value="F-box domain"/>
    <property type="match status" value="1"/>
</dbReference>
<dbReference type="PANTHER" id="PTHR33110:SF134">
    <property type="entry name" value="OS09G0565350 PROTEIN"/>
    <property type="match status" value="1"/>
</dbReference>
<dbReference type="EMBL" id="JBBPBN010000089">
    <property type="protein sequence ID" value="KAK8981426.1"/>
    <property type="molecule type" value="Genomic_DNA"/>
</dbReference>
<evidence type="ECO:0000259" key="1">
    <source>
        <dbReference type="Pfam" id="PF00646"/>
    </source>
</evidence>
<dbReference type="InterPro" id="IPR036047">
    <property type="entry name" value="F-box-like_dom_sf"/>
</dbReference>
<proteinExistence type="predicted"/>
<evidence type="ECO:0000259" key="2">
    <source>
        <dbReference type="Pfam" id="PF03478"/>
    </source>
</evidence>
<evidence type="ECO:0000313" key="3">
    <source>
        <dbReference type="EMBL" id="KAK8981426.1"/>
    </source>
</evidence>
<keyword evidence="4" id="KW-1185">Reference proteome</keyword>
<dbReference type="Pfam" id="PF00646">
    <property type="entry name" value="F-box"/>
    <property type="match status" value="1"/>
</dbReference>
<dbReference type="Proteomes" id="UP001396334">
    <property type="component" value="Unassembled WGS sequence"/>
</dbReference>
<organism evidence="3 4">
    <name type="scientific">Hibiscus sabdariffa</name>
    <name type="common">roselle</name>
    <dbReference type="NCBI Taxonomy" id="183260"/>
    <lineage>
        <taxon>Eukaryota</taxon>
        <taxon>Viridiplantae</taxon>
        <taxon>Streptophyta</taxon>
        <taxon>Embryophyta</taxon>
        <taxon>Tracheophyta</taxon>
        <taxon>Spermatophyta</taxon>
        <taxon>Magnoliopsida</taxon>
        <taxon>eudicotyledons</taxon>
        <taxon>Gunneridae</taxon>
        <taxon>Pentapetalae</taxon>
        <taxon>rosids</taxon>
        <taxon>malvids</taxon>
        <taxon>Malvales</taxon>
        <taxon>Malvaceae</taxon>
        <taxon>Malvoideae</taxon>
        <taxon>Hibiscus</taxon>
    </lineage>
</organism>
<comment type="caution">
    <text evidence="3">The sequence shown here is derived from an EMBL/GenBank/DDBJ whole genome shotgun (WGS) entry which is preliminary data.</text>
</comment>
<dbReference type="PANTHER" id="PTHR33110">
    <property type="entry name" value="F-BOX/KELCH-REPEAT PROTEIN-RELATED"/>
    <property type="match status" value="1"/>
</dbReference>
<feature type="domain" description="F-box" evidence="1">
    <location>
        <begin position="32"/>
        <end position="63"/>
    </location>
</feature>
<dbReference type="InterPro" id="IPR001810">
    <property type="entry name" value="F-box_dom"/>
</dbReference>
<dbReference type="Gene3D" id="1.20.1280.50">
    <property type="match status" value="1"/>
</dbReference>
<sequence>MATSESRTKRSEDYKERPNLKMLQIEKQGPNWSDIPCDIVECIIRYLGLEDRIRIRAVCKAWSVANCHIPSIPAIDRFPWALKKFGSLYGDYRLLDPFSREYVREKILGGKECRLFFVENLFGRSRVCSEPNPYASVYGWVLFGCYLALPPQRKMMLFLYSPFTSEVIKLPELKEGTVIWVATFSLNATSPKCVIFLLTLERDKNYVKLCSPGDYSWKSLELNSGIKPVHADSAMYANGVFYCYFLHGQLAGFNVELEEWTVLCSPSKSLPLAGNLVMIDADLCVFDRLGLKLKLFKFDFSEMRWVYEKDLNKHALFIGCSSFSVPAVGETSDLANSIVSYKKDFSNESLWSIRCYGSRSSKRKWLQRTESLLHRKCVEVTKDAITWIQLPSDGIWRANDLINAS</sequence>
<evidence type="ECO:0000313" key="4">
    <source>
        <dbReference type="Proteomes" id="UP001396334"/>
    </source>
</evidence>
<accession>A0ABR2NZ76</accession>
<reference evidence="3 4" key="1">
    <citation type="journal article" date="2024" name="G3 (Bethesda)">
        <title>Genome assembly of Hibiscus sabdariffa L. provides insights into metabolisms of medicinal natural products.</title>
        <authorList>
            <person name="Kim T."/>
        </authorList>
    </citation>
    <scope>NUCLEOTIDE SEQUENCE [LARGE SCALE GENOMIC DNA]</scope>
    <source>
        <strain evidence="3">TK-2024</strain>
        <tissue evidence="3">Old leaves</tissue>
    </source>
</reference>